<dbReference type="GO" id="GO:0007156">
    <property type="term" value="P:homophilic cell adhesion via plasma membrane adhesion molecules"/>
    <property type="evidence" value="ECO:0007669"/>
    <property type="project" value="InterPro"/>
</dbReference>
<dbReference type="InterPro" id="IPR013320">
    <property type="entry name" value="ConA-like_dom_sf"/>
</dbReference>
<sequence>MSLKKVSLTAAAFVLLTGLPVQTYAANMADPQVYSTKAEMKLQAAQAVEENSFDMTDYFSIVPGSSSFIDKDTVTITPDKITQVGGLWSDENNKIDLTKNFHLEANLYMGTDSNGGDGMAFVMQNDSRGAEALGERGGALGIYGTNYVQNALAVEFDTFYNGDWDRDVSPANEHIAITVPSANSTIDHHALSVLPTGTYLEDGQTHAVTFDWDAASKTLSYHYLSYSGSYTVADLQETFGGTNIIFGFTGSTGSQKNLQELTITDLQINGVSPTIKTELKSSVEPSEVVQVKQTITNDASDAAPFNLTLNTTLDPLFDESSISNIQLVRNDGQTYSITKEALLNNQVDLPFIGGDSSFTLTYDVQVKSDAAPKGTSLQIQTVGKVNGVKYTSSAATKLVIPGEKPVISASDKSVKKGSTFDPLDGVSATDTEDGNVTSQVKVTANNVDTSKVGTYHVTYSVTDSDGNTTTKTITVTVTSTDAPTISATDKSVKKGTTFNPLTGVSASDLEDGNVTSIIQVTANDVNTSKVGTYHVTYSVTNSDGNTTTKTITVTVTSNDAPVISATDKTMKKGGTFNPLTGVSATDTEDGNLTSSVKVTANNVDTSKVGTYHVTYAVTDSDGNTTTKTITVTVTSNDAPVIEASDIVQRIRTTYDVKKAVTASDTEDGDITNKITVTANDVNTEKS</sequence>
<evidence type="ECO:0000256" key="1">
    <source>
        <dbReference type="SAM" id="SignalP"/>
    </source>
</evidence>
<feature type="chain" id="PRO_5004892039" evidence="1">
    <location>
        <begin position="26"/>
        <end position="686"/>
    </location>
</feature>
<dbReference type="PROSITE" id="PS50268">
    <property type="entry name" value="CADHERIN_2"/>
    <property type="match status" value="1"/>
</dbReference>
<dbReference type="STRING" id="1265820.PCORN_18359"/>
<dbReference type="PANTHER" id="PTHR46343:SF2">
    <property type="entry name" value="SUSHI_VON WILLEBRAND FACTOR TYPE A_EGF_PENTRAXIN DOMAIN-CONTAINING 1"/>
    <property type="match status" value="1"/>
</dbReference>
<keyword evidence="4" id="KW-1185">Reference proteome</keyword>
<reference evidence="3 4" key="1">
    <citation type="journal article" date="2014" name="Int. J. Syst. Evol. Microbiol.">
        <title>Listeria floridensis sp. nov., Listeria aquatica sp. nov., Listeria cornellensis sp. nov., Listeria riparia sp. nov. and Listeria grandensis sp. nov., from agricultural and natural environments.</title>
        <authorList>
            <person name="den Bakker H.C."/>
            <person name="Warchocki S."/>
            <person name="Wright E.M."/>
            <person name="Allred A.F."/>
            <person name="Ahlstrom C."/>
            <person name="Manuel C.S."/>
            <person name="Stasiewicz M.J."/>
            <person name="Burrell A."/>
            <person name="Roof S."/>
            <person name="Strawn L."/>
            <person name="Fortes E.D."/>
            <person name="Nightingale K.K."/>
            <person name="Kephart D."/>
            <person name="Wiedmann M."/>
        </authorList>
    </citation>
    <scope>NUCLEOTIDE SEQUENCE [LARGE SCALE GENOMIC DNA]</scope>
    <source>
        <strain evidence="4">FSL F6-969</strain>
    </source>
</reference>
<dbReference type="AlphaFoldDB" id="W7BXV9"/>
<accession>W7BXV9</accession>
<gene>
    <name evidence="3" type="ORF">PCORN_18359</name>
</gene>
<dbReference type="PROSITE" id="PS00307">
    <property type="entry name" value="LECTIN_LEGUME_BETA"/>
    <property type="match status" value="1"/>
</dbReference>
<dbReference type="Gene3D" id="2.60.120.200">
    <property type="match status" value="1"/>
</dbReference>
<evidence type="ECO:0000259" key="2">
    <source>
        <dbReference type="PROSITE" id="PS50268"/>
    </source>
</evidence>
<dbReference type="PANTHER" id="PTHR46343">
    <property type="entry name" value="HYR DOMAIN-CONTAINING PROTEIN"/>
    <property type="match status" value="1"/>
</dbReference>
<dbReference type="GO" id="GO:0016020">
    <property type="term" value="C:membrane"/>
    <property type="evidence" value="ECO:0007669"/>
    <property type="project" value="InterPro"/>
</dbReference>
<dbReference type="Gene3D" id="2.60.40.10">
    <property type="entry name" value="Immunoglobulins"/>
    <property type="match status" value="4"/>
</dbReference>
<dbReference type="EMBL" id="AODE01000049">
    <property type="protein sequence ID" value="EUJ25188.1"/>
    <property type="molecule type" value="Genomic_DNA"/>
</dbReference>
<dbReference type="InterPro" id="IPR019825">
    <property type="entry name" value="Lectin_legB_Mn/Ca_BS"/>
</dbReference>
<keyword evidence="1" id="KW-0732">Signal</keyword>
<protein>
    <submittedName>
        <fullName evidence="3">Putative peptidoglycan linked protein</fullName>
    </submittedName>
</protein>
<comment type="caution">
    <text evidence="3">The sequence shown here is derived from an EMBL/GenBank/DDBJ whole genome shotgun (WGS) entry which is preliminary data.</text>
</comment>
<dbReference type="InterPro" id="IPR043555">
    <property type="entry name" value="SRPX-like"/>
</dbReference>
<dbReference type="InterPro" id="IPR013783">
    <property type="entry name" value="Ig-like_fold"/>
</dbReference>
<feature type="non-terminal residue" evidence="3">
    <location>
        <position position="686"/>
    </location>
</feature>
<dbReference type="InterPro" id="IPR056573">
    <property type="entry name" value="Lectin_L-type_dom"/>
</dbReference>
<name>W7BXV9_9LIST</name>
<dbReference type="InterPro" id="IPR032179">
    <property type="entry name" value="Cry22Aa_Ig-like"/>
</dbReference>
<evidence type="ECO:0000313" key="4">
    <source>
        <dbReference type="Proteomes" id="UP000019254"/>
    </source>
</evidence>
<dbReference type="GO" id="GO:0005509">
    <property type="term" value="F:calcium ion binding"/>
    <property type="evidence" value="ECO:0007669"/>
    <property type="project" value="InterPro"/>
</dbReference>
<evidence type="ECO:0000313" key="3">
    <source>
        <dbReference type="EMBL" id="EUJ25188.1"/>
    </source>
</evidence>
<feature type="domain" description="Cadherin" evidence="2">
    <location>
        <begin position="515"/>
        <end position="641"/>
    </location>
</feature>
<dbReference type="RefSeq" id="WP_149024401.1">
    <property type="nucleotide sequence ID" value="NZ_AODE01000049.1"/>
</dbReference>
<dbReference type="Pfam" id="PF16403">
    <property type="entry name" value="Bact_surface_Ig-like"/>
    <property type="match status" value="3"/>
</dbReference>
<organism evidence="3 4">
    <name type="scientific">Listeria cornellensis FSL F6-0969</name>
    <dbReference type="NCBI Taxonomy" id="1265820"/>
    <lineage>
        <taxon>Bacteria</taxon>
        <taxon>Bacillati</taxon>
        <taxon>Bacillota</taxon>
        <taxon>Bacilli</taxon>
        <taxon>Bacillales</taxon>
        <taxon>Listeriaceae</taxon>
        <taxon>Listeria</taxon>
    </lineage>
</organism>
<dbReference type="Proteomes" id="UP000019254">
    <property type="component" value="Unassembled WGS sequence"/>
</dbReference>
<dbReference type="OrthoDB" id="2366064at2"/>
<dbReference type="Pfam" id="PF18483">
    <property type="entry name" value="Lectin_L-type_dom"/>
    <property type="match status" value="1"/>
</dbReference>
<feature type="signal peptide" evidence="1">
    <location>
        <begin position="1"/>
        <end position="25"/>
    </location>
</feature>
<dbReference type="CDD" id="cd01951">
    <property type="entry name" value="lectin_L-type"/>
    <property type="match status" value="1"/>
</dbReference>
<dbReference type="InterPro" id="IPR002126">
    <property type="entry name" value="Cadherin-like_dom"/>
</dbReference>
<dbReference type="SUPFAM" id="SSF49899">
    <property type="entry name" value="Concanavalin A-like lectins/glucanases"/>
    <property type="match status" value="1"/>
</dbReference>
<proteinExistence type="predicted"/>